<dbReference type="EMBL" id="CAJNOC010001219">
    <property type="protein sequence ID" value="CAF0845926.1"/>
    <property type="molecule type" value="Genomic_DNA"/>
</dbReference>
<name>A0A813W3U5_9BILA</name>
<dbReference type="AlphaFoldDB" id="A0A813W3U5"/>
<sequence length="88" mass="9933">MGCGIFPSQGILEFKNNISHDDDNNVGNDIENIFQTDVELSSDYYWDMSFNEMFPASELNPSEKLKFKTLANEANGLFANNINEPASY</sequence>
<dbReference type="Proteomes" id="UP000663879">
    <property type="component" value="Unassembled WGS sequence"/>
</dbReference>
<gene>
    <name evidence="1" type="ORF">OXX778_LOCUS8699</name>
</gene>
<proteinExistence type="predicted"/>
<keyword evidence="2" id="KW-1185">Reference proteome</keyword>
<reference evidence="1" key="1">
    <citation type="submission" date="2021-02" db="EMBL/GenBank/DDBJ databases">
        <authorList>
            <person name="Nowell W R."/>
        </authorList>
    </citation>
    <scope>NUCLEOTIDE SEQUENCE</scope>
    <source>
        <strain evidence="1">Ploen Becks lab</strain>
    </source>
</reference>
<evidence type="ECO:0000313" key="1">
    <source>
        <dbReference type="EMBL" id="CAF0845926.1"/>
    </source>
</evidence>
<organism evidence="1 2">
    <name type="scientific">Brachionus calyciflorus</name>
    <dbReference type="NCBI Taxonomy" id="104777"/>
    <lineage>
        <taxon>Eukaryota</taxon>
        <taxon>Metazoa</taxon>
        <taxon>Spiralia</taxon>
        <taxon>Gnathifera</taxon>
        <taxon>Rotifera</taxon>
        <taxon>Eurotatoria</taxon>
        <taxon>Monogononta</taxon>
        <taxon>Pseudotrocha</taxon>
        <taxon>Ploima</taxon>
        <taxon>Brachionidae</taxon>
        <taxon>Brachionus</taxon>
    </lineage>
</organism>
<evidence type="ECO:0000313" key="2">
    <source>
        <dbReference type="Proteomes" id="UP000663879"/>
    </source>
</evidence>
<protein>
    <submittedName>
        <fullName evidence="1">Uncharacterized protein</fullName>
    </submittedName>
</protein>
<accession>A0A813W3U5</accession>
<comment type="caution">
    <text evidence="1">The sequence shown here is derived from an EMBL/GenBank/DDBJ whole genome shotgun (WGS) entry which is preliminary data.</text>
</comment>